<reference evidence="1 2" key="2">
    <citation type="journal article" date="2004" name="Nature">
        <title>The DNA sequence and biology of human chromosome 19.</title>
        <authorList>
            <person name="Grimwood J."/>
            <person name="Gordon L.A."/>
            <person name="Olsen A."/>
            <person name="Terry A."/>
            <person name="Schmutz J."/>
            <person name="Lamerdin J."/>
            <person name="Hellsten U."/>
            <person name="Goodstein D."/>
            <person name="Couronne O."/>
            <person name="Tran-Gyamfi M."/>
            <person name="Aerts A."/>
            <person name="Altherr M."/>
            <person name="Ashworth L."/>
            <person name="Bajorek E."/>
            <person name="Black S."/>
            <person name="Branscomb E."/>
            <person name="Caenepeel S."/>
            <person name="Carrano A."/>
            <person name="Caoile C."/>
            <person name="Chan Y.M."/>
            <person name="Christensen M."/>
            <person name="Cleland C.A."/>
            <person name="Copeland A."/>
            <person name="Dalin E."/>
            <person name="Dehal P."/>
            <person name="Denys M."/>
            <person name="Detter J.C."/>
            <person name="Escobar J."/>
            <person name="Flowers D."/>
            <person name="Fotopulos D."/>
            <person name="Garcia C."/>
            <person name="Georgescu A.M."/>
            <person name="Glavina T."/>
            <person name="Gomez M."/>
            <person name="Gonzales E."/>
            <person name="Groza M."/>
            <person name="Hammon N."/>
            <person name="Hawkins T."/>
            <person name="Haydu L."/>
            <person name="Ho I."/>
            <person name="Huang W."/>
            <person name="Israni S."/>
            <person name="Jett J."/>
            <person name="Kadner K."/>
            <person name="Kimball H."/>
            <person name="Kobayashi A."/>
            <person name="Larionov V."/>
            <person name="Leem S.H."/>
            <person name="Lopez F."/>
            <person name="Lou Y."/>
            <person name="Lowry S."/>
            <person name="Malfatti S."/>
            <person name="Martinez D."/>
            <person name="McCready P."/>
            <person name="Medina C."/>
            <person name="Morgan J."/>
            <person name="Nelson K."/>
            <person name="Nolan M."/>
            <person name="Ovcharenko I."/>
            <person name="Pitluck S."/>
            <person name="Pollard M."/>
            <person name="Popkie A.P."/>
            <person name="Predki P."/>
            <person name="Quan G."/>
            <person name="Ramirez L."/>
            <person name="Rash S."/>
            <person name="Retterer J."/>
            <person name="Rodriguez A."/>
            <person name="Rogers S."/>
            <person name="Salamov A."/>
            <person name="Salazar A."/>
            <person name="She X."/>
            <person name="Smith D."/>
            <person name="Slezak T."/>
            <person name="Solovyev V."/>
            <person name="Thayer N."/>
            <person name="Tice H."/>
            <person name="Tsai M."/>
            <person name="Ustaszewska A."/>
            <person name="Vo N."/>
            <person name="Wagner M."/>
            <person name="Wheeler J."/>
            <person name="Wu K."/>
            <person name="Xie G."/>
            <person name="Yang J."/>
            <person name="Dubchak I."/>
            <person name="Furey T.S."/>
            <person name="DeJong P."/>
            <person name="Dickson M."/>
            <person name="Gordon D."/>
            <person name="Eichler E.E."/>
            <person name="Pennacchio L.A."/>
            <person name="Richardson P."/>
            <person name="Stubbs L."/>
            <person name="Rokhsar D.S."/>
            <person name="Myers R.M."/>
            <person name="Rubin E.M."/>
            <person name="Lucas S.M."/>
        </authorList>
    </citation>
    <scope>NUCLEOTIDE SEQUENCE [LARGE SCALE GENOMIC DNA]</scope>
</reference>
<keyword evidence="2" id="KW-1185">Reference proteome</keyword>
<dbReference type="EMBL" id="AC011460">
    <property type="status" value="NOT_ANNOTATED_CDS"/>
    <property type="molecule type" value="Genomic_DNA"/>
</dbReference>
<reference evidence="1" key="4">
    <citation type="submission" date="2025-08" db="UniProtKB">
        <authorList>
            <consortium name="Ensembl"/>
        </authorList>
    </citation>
    <scope>IDENTIFICATION</scope>
</reference>
<protein>
    <submittedName>
        <fullName evidence="1">Zinc finger protein 615</fullName>
    </submittedName>
</protein>
<accession>A0A0G2JLJ6</accession>
<dbReference type="OrthoDB" id="6591996at2759"/>
<feature type="non-terminal residue" evidence="1">
    <location>
        <position position="8"/>
    </location>
</feature>
<evidence type="ECO:0000313" key="1">
    <source>
        <dbReference type="Ensembl" id="ENSP00000472341.1"/>
    </source>
</evidence>
<dbReference type="HGNC" id="HGNC:24740">
    <property type="gene designation" value="ZNF615"/>
</dbReference>
<dbReference type="Antibodypedia" id="32547">
    <property type="antibodies" value="10 antibodies from 6 providers"/>
</dbReference>
<dbReference type="VEuPathDB" id="HostDB:ENSG00000197619"/>
<dbReference type="GeneTree" id="ENSGT00940000163298"/>
<dbReference type="OpenTargets" id="ENSG00000197619"/>
<proteinExistence type="predicted"/>
<sequence>MMQAQESL</sequence>
<dbReference type="ExpressionAtlas" id="A0A0G2JLJ6">
    <property type="expression patterns" value="baseline and differential"/>
</dbReference>
<dbReference type="Proteomes" id="UP000005640">
    <property type="component" value="Chromosome 19"/>
</dbReference>
<evidence type="ECO:0000313" key="2">
    <source>
        <dbReference type="Proteomes" id="UP000005640"/>
    </source>
</evidence>
<reference evidence="1 2" key="1">
    <citation type="journal article" date="2001" name="Nature">
        <title>Initial sequencing and analysis of the human genome.</title>
        <authorList>
            <consortium name="International Human Genome Sequencing Consortium"/>
            <person name="Lander E.S."/>
            <person name="Linton L.M."/>
            <person name="Birren B."/>
            <person name="Nusbaum C."/>
            <person name="Zody M.C."/>
            <person name="Baldwin J."/>
            <person name="Devon K."/>
            <person name="Dewar K."/>
            <person name="Doyle M."/>
            <person name="FitzHugh W."/>
            <person name="Funke R."/>
            <person name="Gage D."/>
            <person name="Harris K."/>
            <person name="Heaford A."/>
            <person name="Howland J."/>
            <person name="Kann L."/>
            <person name="Lehoczky J."/>
            <person name="LeVine R."/>
            <person name="McEwan P."/>
            <person name="McKernan K."/>
            <person name="Meldrim J."/>
            <person name="Mesirov J.P."/>
            <person name="Miranda C."/>
            <person name="Morris W."/>
            <person name="Naylor J."/>
            <person name="Raymond C."/>
            <person name="Rosetti M."/>
            <person name="Santos R."/>
            <person name="Sheridan A."/>
            <person name="Sougnez C."/>
            <person name="Stange-Thomann N."/>
            <person name="Stojanovic N."/>
            <person name="Subramanian A."/>
            <person name="Wyman D."/>
            <person name="Rogers J."/>
            <person name="Sulston J."/>
            <person name="Ainscough R."/>
            <person name="Beck S."/>
            <person name="Bentley D."/>
            <person name="Burton J."/>
            <person name="Clee C."/>
            <person name="Carter N."/>
            <person name="Coulson A."/>
            <person name="Deadman R."/>
            <person name="Deloukas P."/>
            <person name="Dunham A."/>
            <person name="Dunham I."/>
            <person name="Durbin R."/>
            <person name="French L."/>
            <person name="Grafham D."/>
            <person name="Gregory S."/>
            <person name="Hubbard T."/>
            <person name="Humphray S."/>
            <person name="Hunt A."/>
            <person name="Jones M."/>
            <person name="Lloyd C."/>
            <person name="McMurray A."/>
            <person name="Matthews L."/>
            <person name="Mercer S."/>
            <person name="Milne S."/>
            <person name="Mullikin J.C."/>
            <person name="Mungall A."/>
            <person name="Plumb R."/>
            <person name="Ross M."/>
            <person name="Shownkeen R."/>
            <person name="Sims S."/>
            <person name="Waterston R.H."/>
            <person name="Wilson R.K."/>
            <person name="Hillier L.W."/>
            <person name="McPherson J.D."/>
            <person name="Marra M.A."/>
            <person name="Mardis E.R."/>
            <person name="Fulton L.A."/>
            <person name="Chinwalla A.T."/>
            <person name="Pepin K.H."/>
            <person name="Gish W.R."/>
            <person name="Chissoe S.L."/>
            <person name="Wendl M.C."/>
            <person name="Delehaunty K.D."/>
            <person name="Miner T.L."/>
            <person name="Delehaunty A."/>
            <person name="Kramer J.B."/>
            <person name="Cook L.L."/>
            <person name="Fulton R.S."/>
            <person name="Johnson D.L."/>
            <person name="Minx P.J."/>
            <person name="Clifton S.W."/>
            <person name="Hawkins T."/>
            <person name="Branscomb E."/>
            <person name="Predki P."/>
            <person name="Richardson P."/>
            <person name="Wenning S."/>
            <person name="Slezak T."/>
            <person name="Doggett N."/>
            <person name="Cheng J.F."/>
            <person name="Olsen A."/>
            <person name="Lucas S."/>
            <person name="Elkin C."/>
            <person name="Uberbacher E."/>
            <person name="Frazier M."/>
            <person name="Gibbs R.A."/>
            <person name="Muzny D.M."/>
            <person name="Scherer S.E."/>
            <person name="Bouck J.B."/>
            <person name="Sodergren E.J."/>
            <person name="Worley K.C."/>
            <person name="Rives C.M."/>
            <person name="Gorrell J.H."/>
            <person name="Metzker M.L."/>
            <person name="Naylor S.L."/>
            <person name="Kucherlapati R.S."/>
            <person name="Nelson D.L."/>
            <person name="Weinstock G.M."/>
            <person name="Sakaki Y."/>
            <person name="Fujiyama A."/>
            <person name="Hattori M."/>
            <person name="Yada T."/>
            <person name="Toyoda A."/>
            <person name="Itoh T."/>
            <person name="Kawagoe C."/>
            <person name="Watanabe H."/>
            <person name="Totoki Y."/>
            <person name="Taylor T."/>
            <person name="Weissenbach J."/>
            <person name="Heilig R."/>
            <person name="Saurin W."/>
            <person name="Artiguenave F."/>
            <person name="Brottier P."/>
            <person name="Bruls T."/>
            <person name="Pelletier E."/>
            <person name="Robert C."/>
            <person name="Wincker P."/>
            <person name="Smith D.R."/>
            <person name="Doucette-Stamm L."/>
            <person name="Rubenfield M."/>
            <person name="Weinstock K."/>
            <person name="Lee H.M."/>
            <person name="Dubois J."/>
            <person name="Rosenthal A."/>
            <person name="Platzer M."/>
            <person name="Nyakatura G."/>
            <person name="Taudien S."/>
            <person name="Rump A."/>
            <person name="Yang H."/>
            <person name="Yu J."/>
            <person name="Wang J."/>
            <person name="Huang G."/>
            <person name="Gu J."/>
            <person name="Hood L."/>
            <person name="Rowen L."/>
            <person name="Madan A."/>
            <person name="Qin S."/>
            <person name="Davis R.W."/>
            <person name="Federspiel N.A."/>
            <person name="Abola A.P."/>
            <person name="Proctor M.J."/>
            <person name="Myers R.M."/>
            <person name="Schmutz J."/>
            <person name="Dickson M."/>
            <person name="Grimwood J."/>
            <person name="Cox D.R."/>
            <person name="Olson M.V."/>
            <person name="Kaul R."/>
            <person name="Raymond C."/>
            <person name="Shimizu N."/>
            <person name="Kawasaki K."/>
            <person name="Minoshima S."/>
            <person name="Evans G.A."/>
            <person name="Athanasiou M."/>
            <person name="Schultz R."/>
            <person name="Roe B.A."/>
            <person name="Chen F."/>
            <person name="Pan H."/>
            <person name="Ramser J."/>
            <person name="Lehrach H."/>
            <person name="Reinhardt R."/>
            <person name="McCombie W.R."/>
            <person name="de la Bastide M."/>
            <person name="Dedhia N."/>
            <person name="Blocker H."/>
            <person name="Hornischer K."/>
            <person name="Nordsiek G."/>
            <person name="Agarwala R."/>
            <person name="Aravind L."/>
            <person name="Bailey J.A."/>
            <person name="Bateman A."/>
            <person name="Batzoglou S."/>
            <person name="Birney E."/>
            <person name="Bork P."/>
            <person name="Brown D.G."/>
            <person name="Burge C.B."/>
            <person name="Cerutti L."/>
            <person name="Chen H.C."/>
            <person name="Church D."/>
            <person name="Clamp M."/>
            <person name="Copley R.R."/>
            <person name="Doerks T."/>
            <person name="Eddy S.R."/>
            <person name="Eichler E.E."/>
            <person name="Furey T.S."/>
            <person name="Galagan J."/>
            <person name="Gilbert J.G."/>
            <person name="Harmon C."/>
            <person name="Hayashizaki Y."/>
            <person name="Haussler D."/>
            <person name="Hermjakob H."/>
            <person name="Hokamp K."/>
            <person name="Jang W."/>
            <person name="Johnson L.S."/>
            <person name="Jones T.A."/>
            <person name="Kasif S."/>
            <person name="Kaspryzk A."/>
            <person name="Kennedy S."/>
            <person name="Kent W.J."/>
            <person name="Kitts P."/>
            <person name="Koonin E.V."/>
            <person name="Korf I."/>
            <person name="Kulp D."/>
            <person name="Lancet D."/>
            <person name="Lowe T.M."/>
            <person name="McLysaght A."/>
            <person name="Mikkelsen T."/>
            <person name="Moran J.V."/>
            <person name="Mulder N."/>
            <person name="Pollara V.J."/>
            <person name="Ponting C.P."/>
            <person name="Schuler G."/>
            <person name="Schultz J."/>
            <person name="Slater G."/>
            <person name="Smit A.F."/>
            <person name="Stupka E."/>
            <person name="Szustakowski J."/>
            <person name="Thierry-Mieg D."/>
            <person name="Thierry-Mieg J."/>
            <person name="Wagner L."/>
            <person name="Wallis J."/>
            <person name="Wheeler R."/>
            <person name="Williams A."/>
            <person name="Wolf Y.I."/>
            <person name="Wolfe K.H."/>
            <person name="Yang S.P."/>
            <person name="Yeh R.F."/>
            <person name="Collins F."/>
            <person name="Guyer M.S."/>
            <person name="Peterson J."/>
            <person name="Felsenfeld A."/>
            <person name="Wetterstrand K.A."/>
            <person name="Patrinos A."/>
            <person name="Morgan M.J."/>
            <person name="de Jong P."/>
            <person name="Catanese J.J."/>
            <person name="Osoegawa K."/>
            <person name="Shizuya H."/>
            <person name="Choi S."/>
            <person name="Chen Y.J."/>
        </authorList>
    </citation>
    <scope>NUCLEOTIDE SEQUENCE [LARGE SCALE GENOMIC DNA]</scope>
</reference>
<organism evidence="1 2">
    <name type="scientific">Homo sapiens</name>
    <name type="common">Human</name>
    <dbReference type="NCBI Taxonomy" id="9606"/>
    <lineage>
        <taxon>Eukaryota</taxon>
        <taxon>Metazoa</taxon>
        <taxon>Chordata</taxon>
        <taxon>Craniata</taxon>
        <taxon>Vertebrata</taxon>
        <taxon>Euteleostomi</taxon>
        <taxon>Mammalia</taxon>
        <taxon>Eutheria</taxon>
        <taxon>Euarchontoglires</taxon>
        <taxon>Primates</taxon>
        <taxon>Haplorrhini</taxon>
        <taxon>Catarrhini</taxon>
        <taxon>Hominidae</taxon>
        <taxon>Homo</taxon>
    </lineage>
</organism>
<reference evidence="1 2" key="3">
    <citation type="journal article" date="2004" name="Nature">
        <title>Finishing the euchromatic sequence of the human genome.</title>
        <authorList>
            <consortium name="International Human Genome Sequencing Consortium"/>
        </authorList>
    </citation>
    <scope>NUCLEOTIDE SEQUENCE [LARGE SCALE GENOMIC DNA]</scope>
</reference>
<dbReference type="Ensembl" id="ENST00000599631.5">
    <property type="protein sequence ID" value="ENSP00000472341.1"/>
    <property type="gene ID" value="ENSG00000197619.15"/>
</dbReference>
<dbReference type="Bgee" id="ENSG00000197619">
    <property type="expression patterns" value="Expressed in cardiac muscle of right atrium and 178 other cell types or tissues"/>
</dbReference>
<dbReference type="Ensembl" id="ENST00000599631.5">
    <property type="protein sequence ID" value="ENSP00000472341.1"/>
    <property type="gene ID" value="ENSG00000197619.16"/>
</dbReference>
<gene>
    <name evidence="1" type="primary">ZNF615</name>
</gene>
<reference evidence="1" key="5">
    <citation type="submission" date="2025-09" db="UniProtKB">
        <authorList>
            <consortium name="Ensembl"/>
        </authorList>
    </citation>
    <scope>IDENTIFICATION</scope>
</reference>
<dbReference type="EMBL" id="AC011468">
    <property type="status" value="NOT_ANNOTATED_CDS"/>
    <property type="molecule type" value="Genomic_DNA"/>
</dbReference>
<name>A0A0G2JLJ6_HUMAN</name>